<feature type="domain" description="DUF4126" evidence="2">
    <location>
        <begin position="12"/>
        <end position="183"/>
    </location>
</feature>
<gene>
    <name evidence="3" type="ORF">KXJ70_08185</name>
</gene>
<organism evidence="3 4">
    <name type="scientific">Zhongshania aquimaris</name>
    <dbReference type="NCBI Taxonomy" id="2857107"/>
    <lineage>
        <taxon>Bacteria</taxon>
        <taxon>Pseudomonadati</taxon>
        <taxon>Pseudomonadota</taxon>
        <taxon>Gammaproteobacteria</taxon>
        <taxon>Cellvibrionales</taxon>
        <taxon>Spongiibacteraceae</taxon>
        <taxon>Zhongshania</taxon>
    </lineage>
</organism>
<sequence>MDEYQQLIGVISLTMGVAWASGLNLYAAILVLGFGGSTGNIDLPESLQIVQDPAVMLAAGLMYAVEFFADKVPGVDTGWDALHTFIRIPAGALLAANTVGDVSPALQLAAGIVGGSVTSVTHAAKASTRVLINTSPEPVSNWVASISEDVAVFGGLWVALNHPVLFLIGFVAFLLLLIWLLPKLWRGIGRIFRKIGQWLGLADETRDAAGDPAVALTASPSTSAPLESESPSQSLVEALQGLDVMHKSGALSDAEFEQAKASVIAEHQLA</sequence>
<protein>
    <submittedName>
        <fullName evidence="3">DUF4126 domain-containing protein</fullName>
    </submittedName>
</protein>
<keyword evidence="4" id="KW-1185">Reference proteome</keyword>
<evidence type="ECO:0000313" key="3">
    <source>
        <dbReference type="EMBL" id="MBW2940749.1"/>
    </source>
</evidence>
<name>A0ABS6VR02_9GAMM</name>
<accession>A0ABS6VR02</accession>
<dbReference type="RefSeq" id="WP_219042920.1">
    <property type="nucleotide sequence ID" value="NZ_JAHWDQ010000001.1"/>
</dbReference>
<dbReference type="Proteomes" id="UP001166291">
    <property type="component" value="Unassembled WGS sequence"/>
</dbReference>
<dbReference type="InterPro" id="IPR025196">
    <property type="entry name" value="DUF4126"/>
</dbReference>
<feature type="transmembrane region" description="Helical" evidence="1">
    <location>
        <begin position="7"/>
        <end position="34"/>
    </location>
</feature>
<keyword evidence="1" id="KW-1133">Transmembrane helix</keyword>
<evidence type="ECO:0000256" key="1">
    <source>
        <dbReference type="SAM" id="Phobius"/>
    </source>
</evidence>
<feature type="transmembrane region" description="Helical" evidence="1">
    <location>
        <begin position="164"/>
        <end position="185"/>
    </location>
</feature>
<dbReference type="Pfam" id="PF13548">
    <property type="entry name" value="DUF4126"/>
    <property type="match status" value="1"/>
</dbReference>
<reference evidence="3" key="1">
    <citation type="submission" date="2021-07" db="EMBL/GenBank/DDBJ databases">
        <title>Zhongshania sp. CAU 1632 isolated from seawater.</title>
        <authorList>
            <person name="Kim W."/>
        </authorList>
    </citation>
    <scope>NUCLEOTIDE SEQUENCE</scope>
    <source>
        <strain evidence="3">CAU 1632</strain>
    </source>
</reference>
<proteinExistence type="predicted"/>
<dbReference type="EMBL" id="JAHWDQ010000001">
    <property type="protein sequence ID" value="MBW2940749.1"/>
    <property type="molecule type" value="Genomic_DNA"/>
</dbReference>
<evidence type="ECO:0000259" key="2">
    <source>
        <dbReference type="Pfam" id="PF13548"/>
    </source>
</evidence>
<keyword evidence="1" id="KW-0472">Membrane</keyword>
<comment type="caution">
    <text evidence="3">The sequence shown here is derived from an EMBL/GenBank/DDBJ whole genome shotgun (WGS) entry which is preliminary data.</text>
</comment>
<evidence type="ECO:0000313" key="4">
    <source>
        <dbReference type="Proteomes" id="UP001166291"/>
    </source>
</evidence>
<keyword evidence="1" id="KW-0812">Transmembrane</keyword>